<evidence type="ECO:0000256" key="2">
    <source>
        <dbReference type="ARBA" id="ARBA00004752"/>
    </source>
</evidence>
<dbReference type="GO" id="GO:0008360">
    <property type="term" value="P:regulation of cell shape"/>
    <property type="evidence" value="ECO:0007669"/>
    <property type="project" value="UniProtKB-KW"/>
</dbReference>
<evidence type="ECO:0000256" key="12">
    <source>
        <dbReference type="ARBA" id="ARBA00034000"/>
    </source>
</evidence>
<dbReference type="UniPathway" id="UPA00219"/>
<dbReference type="GO" id="GO:0071555">
    <property type="term" value="P:cell wall organization"/>
    <property type="evidence" value="ECO:0007669"/>
    <property type="project" value="UniProtKB-KW"/>
</dbReference>
<dbReference type="InParanoid" id="A0A4R2PW14"/>
<keyword evidence="19" id="KW-1185">Reference proteome</keyword>
<feature type="signal peptide" evidence="16">
    <location>
        <begin position="1"/>
        <end position="31"/>
    </location>
</feature>
<dbReference type="RefSeq" id="WP_200287591.1">
    <property type="nucleotide sequence ID" value="NZ_JACIGF010000001.1"/>
</dbReference>
<dbReference type="FunCoup" id="A0A4R2PW14">
    <property type="interactions" value="415"/>
</dbReference>
<evidence type="ECO:0000259" key="17">
    <source>
        <dbReference type="SMART" id="SM00936"/>
    </source>
</evidence>
<evidence type="ECO:0000256" key="11">
    <source>
        <dbReference type="ARBA" id="ARBA00023316"/>
    </source>
</evidence>
<dbReference type="Proteomes" id="UP000295399">
    <property type="component" value="Unassembled WGS sequence"/>
</dbReference>
<evidence type="ECO:0000256" key="13">
    <source>
        <dbReference type="PIRSR" id="PIRSR618044-1"/>
    </source>
</evidence>
<dbReference type="InterPro" id="IPR037167">
    <property type="entry name" value="Peptidase_S11_C_sf"/>
</dbReference>
<dbReference type="InterPro" id="IPR018044">
    <property type="entry name" value="Peptidase_S11"/>
</dbReference>
<name>A0A4R2PW14_RHOSA</name>
<dbReference type="GO" id="GO:0009002">
    <property type="term" value="F:serine-type D-Ala-D-Ala carboxypeptidase activity"/>
    <property type="evidence" value="ECO:0007669"/>
    <property type="project" value="UniProtKB-EC"/>
</dbReference>
<dbReference type="InterPro" id="IPR015956">
    <property type="entry name" value="Peniciliin-bd_prot_C_sf"/>
</dbReference>
<comment type="catalytic activity">
    <reaction evidence="12">
        <text>Preferential cleavage: (Ac)2-L-Lys-D-Ala-|-D-Ala. Also transpeptidation of peptidyl-alanyl moieties that are N-acyl substituents of D-alanine.</text>
        <dbReference type="EC" id="3.4.16.4"/>
    </reaction>
</comment>
<evidence type="ECO:0000256" key="9">
    <source>
        <dbReference type="ARBA" id="ARBA00022960"/>
    </source>
</evidence>
<accession>A0A4R2PW14</accession>
<dbReference type="SUPFAM" id="SSF56601">
    <property type="entry name" value="beta-lactamase/transpeptidase-like"/>
    <property type="match status" value="1"/>
</dbReference>
<dbReference type="InterPro" id="IPR012907">
    <property type="entry name" value="Peptidase_S11_C"/>
</dbReference>
<dbReference type="Gene3D" id="3.40.710.10">
    <property type="entry name" value="DD-peptidase/beta-lactamase superfamily"/>
    <property type="match status" value="1"/>
</dbReference>
<dbReference type="GO" id="GO:0006508">
    <property type="term" value="P:proteolysis"/>
    <property type="evidence" value="ECO:0007669"/>
    <property type="project" value="UniProtKB-KW"/>
</dbReference>
<reference evidence="18 19" key="1">
    <citation type="submission" date="2019-03" db="EMBL/GenBank/DDBJ databases">
        <title>Genomic Encyclopedia of Type Strains, Phase IV (KMG-IV): sequencing the most valuable type-strain genomes for metagenomic binning, comparative biology and taxonomic classification.</title>
        <authorList>
            <person name="Goeker M."/>
        </authorList>
    </citation>
    <scope>NUCLEOTIDE SEQUENCE [LARGE SCALE GENOMIC DNA]</scope>
    <source>
        <strain evidence="18 19">DSM 2132</strain>
    </source>
</reference>
<sequence>MPLFARLPLCLSAMLSGLVLTWAAAVTPAHAQTIDTPAAHAFLLDTQTDTTLFAKDPDEPFPPASMSKMMTVYLLFEQIKAGTIALDDTARVSTDAWKRWAGSEASLMFLREGEEVNFDNLIHGIIVSSGNDACTVAAEAVAGSEDLFAQWMNEKAAELGMTNTRFQNASGWPAEDQYTTARDLATLARATIEDFPELYRFYGETEFTYGKDFRTGEPITQYNRNPLLFRMSDSADGLKTGHTDAAGYGLTASAKRDDRRLILVVSGLESQSQRARESRRLMEYGFRNFQTYTLFEAGETVEDATVWLGQSPKVPLVVEQDITLTLSRKQRNDMTVTLAYDGPVPAPIEPGQPLATLTVTTSDREPLTVPVVAGEAVAPISGFGKVKAALEYIVFGASTQE</sequence>
<comment type="function">
    <text evidence="1">Removes C-terminal D-alanyl residues from sugar-peptide cell wall precursors.</text>
</comment>
<evidence type="ECO:0000313" key="19">
    <source>
        <dbReference type="Proteomes" id="UP000295399"/>
    </source>
</evidence>
<feature type="domain" description="Peptidase S11 D-Ala-D-Ala carboxypeptidase A C-terminal" evidence="17">
    <location>
        <begin position="289"/>
        <end position="379"/>
    </location>
</feature>
<dbReference type="Gene3D" id="2.60.410.10">
    <property type="entry name" value="D-Ala-D-Ala carboxypeptidase, C-terminal domain"/>
    <property type="match status" value="1"/>
</dbReference>
<feature type="active site" evidence="13">
    <location>
        <position position="129"/>
    </location>
</feature>
<evidence type="ECO:0000256" key="7">
    <source>
        <dbReference type="ARBA" id="ARBA00022729"/>
    </source>
</evidence>
<feature type="active site" description="Acyl-ester intermediate" evidence="13">
    <location>
        <position position="65"/>
    </location>
</feature>
<dbReference type="InterPro" id="IPR001967">
    <property type="entry name" value="Peptidase_S11_N"/>
</dbReference>
<keyword evidence="11" id="KW-0961">Cell wall biogenesis/degradation</keyword>
<dbReference type="PANTHER" id="PTHR21581:SF6">
    <property type="entry name" value="TRAFFICKING PROTEIN PARTICLE COMPLEX SUBUNIT 12"/>
    <property type="match status" value="1"/>
</dbReference>
<dbReference type="PANTHER" id="PTHR21581">
    <property type="entry name" value="D-ALANYL-D-ALANINE CARBOXYPEPTIDASE"/>
    <property type="match status" value="1"/>
</dbReference>
<dbReference type="SUPFAM" id="SSF69189">
    <property type="entry name" value="Penicillin-binding protein associated domain"/>
    <property type="match status" value="1"/>
</dbReference>
<keyword evidence="8" id="KW-0378">Hydrolase</keyword>
<comment type="pathway">
    <text evidence="2">Cell wall biogenesis; peptidoglycan biosynthesis.</text>
</comment>
<dbReference type="EMBL" id="SLXO01000001">
    <property type="protein sequence ID" value="TCP38341.1"/>
    <property type="molecule type" value="Genomic_DNA"/>
</dbReference>
<evidence type="ECO:0000256" key="1">
    <source>
        <dbReference type="ARBA" id="ARBA00003217"/>
    </source>
</evidence>
<feature type="binding site" evidence="14">
    <location>
        <position position="239"/>
    </location>
    <ligand>
        <name>substrate</name>
    </ligand>
</feature>
<organism evidence="18 19">
    <name type="scientific">Rhodothalassium salexigens DSM 2132</name>
    <dbReference type="NCBI Taxonomy" id="1188247"/>
    <lineage>
        <taxon>Bacteria</taxon>
        <taxon>Pseudomonadati</taxon>
        <taxon>Pseudomonadota</taxon>
        <taxon>Alphaproteobacteria</taxon>
        <taxon>Rhodothalassiales</taxon>
        <taxon>Rhodothalassiaceae</taxon>
        <taxon>Rhodothalassium</taxon>
    </lineage>
</organism>
<evidence type="ECO:0000256" key="10">
    <source>
        <dbReference type="ARBA" id="ARBA00022984"/>
    </source>
</evidence>
<proteinExistence type="inferred from homology"/>
<feature type="chain" id="PRO_5020392778" description="serine-type D-Ala-D-Ala carboxypeptidase" evidence="16">
    <location>
        <begin position="32"/>
        <end position="401"/>
    </location>
</feature>
<evidence type="ECO:0000256" key="5">
    <source>
        <dbReference type="ARBA" id="ARBA00022645"/>
    </source>
</evidence>
<comment type="similarity">
    <text evidence="3 15">Belongs to the peptidase S11 family.</text>
</comment>
<comment type="caution">
    <text evidence="18">The sequence shown here is derived from an EMBL/GenBank/DDBJ whole genome shotgun (WGS) entry which is preliminary data.</text>
</comment>
<keyword evidence="9" id="KW-0133">Cell shape</keyword>
<dbReference type="SMART" id="SM00936">
    <property type="entry name" value="PBP5_C"/>
    <property type="match status" value="1"/>
</dbReference>
<evidence type="ECO:0000256" key="4">
    <source>
        <dbReference type="ARBA" id="ARBA00012448"/>
    </source>
</evidence>
<dbReference type="AlphaFoldDB" id="A0A4R2PW14"/>
<evidence type="ECO:0000256" key="6">
    <source>
        <dbReference type="ARBA" id="ARBA00022670"/>
    </source>
</evidence>
<keyword evidence="6" id="KW-0645">Protease</keyword>
<dbReference type="Pfam" id="PF00768">
    <property type="entry name" value="Peptidase_S11"/>
    <property type="match status" value="1"/>
</dbReference>
<evidence type="ECO:0000256" key="8">
    <source>
        <dbReference type="ARBA" id="ARBA00022801"/>
    </source>
</evidence>
<keyword evidence="5 18" id="KW-0121">Carboxypeptidase</keyword>
<dbReference type="GO" id="GO:0009252">
    <property type="term" value="P:peptidoglycan biosynthetic process"/>
    <property type="evidence" value="ECO:0007669"/>
    <property type="project" value="UniProtKB-UniPathway"/>
</dbReference>
<dbReference type="PRINTS" id="PR00725">
    <property type="entry name" value="DADACBPTASE1"/>
</dbReference>
<feature type="active site" description="Proton acceptor" evidence="13">
    <location>
        <position position="68"/>
    </location>
</feature>
<evidence type="ECO:0000256" key="14">
    <source>
        <dbReference type="PIRSR" id="PIRSR618044-2"/>
    </source>
</evidence>
<dbReference type="Pfam" id="PF07943">
    <property type="entry name" value="PBP5_C"/>
    <property type="match status" value="1"/>
</dbReference>
<evidence type="ECO:0000313" key="18">
    <source>
        <dbReference type="EMBL" id="TCP38341.1"/>
    </source>
</evidence>
<protein>
    <recommendedName>
        <fullName evidence="4">serine-type D-Ala-D-Ala carboxypeptidase</fullName>
        <ecNumber evidence="4">3.4.16.4</ecNumber>
    </recommendedName>
</protein>
<evidence type="ECO:0000256" key="15">
    <source>
        <dbReference type="RuleBase" id="RU004016"/>
    </source>
</evidence>
<dbReference type="EC" id="3.4.16.4" evidence="4"/>
<evidence type="ECO:0000256" key="16">
    <source>
        <dbReference type="SAM" id="SignalP"/>
    </source>
</evidence>
<gene>
    <name evidence="18" type="ORF">EV659_101240</name>
</gene>
<dbReference type="InterPro" id="IPR012338">
    <property type="entry name" value="Beta-lactam/transpept-like"/>
</dbReference>
<keyword evidence="7 16" id="KW-0732">Signal</keyword>
<evidence type="ECO:0000256" key="3">
    <source>
        <dbReference type="ARBA" id="ARBA00007164"/>
    </source>
</evidence>
<keyword evidence="10" id="KW-0573">Peptidoglycan synthesis</keyword>